<dbReference type="CDD" id="cd00761">
    <property type="entry name" value="Glyco_tranf_GTA_type"/>
    <property type="match status" value="1"/>
</dbReference>
<dbReference type="GO" id="GO:0016757">
    <property type="term" value="F:glycosyltransferase activity"/>
    <property type="evidence" value="ECO:0007669"/>
    <property type="project" value="UniProtKB-KW"/>
</dbReference>
<evidence type="ECO:0000256" key="1">
    <source>
        <dbReference type="ARBA" id="ARBA00006739"/>
    </source>
</evidence>
<dbReference type="SUPFAM" id="SSF53448">
    <property type="entry name" value="Nucleotide-diphospho-sugar transferases"/>
    <property type="match status" value="1"/>
</dbReference>
<reference evidence="3 4" key="1">
    <citation type="submission" date="2024-02" db="EMBL/GenBank/DDBJ databases">
        <title>Seven novel Bacillus-like species.</title>
        <authorList>
            <person name="Liu G."/>
        </authorList>
    </citation>
    <scope>NUCLEOTIDE SEQUENCE [LARGE SCALE GENOMIC DNA]</scope>
    <source>
        <strain evidence="3 4">FJAT-53654</strain>
    </source>
</reference>
<name>A0ABZ2MZU2_9BACI</name>
<protein>
    <submittedName>
        <fullName evidence="3">Glycosyltransferase family 2 protein</fullName>
        <ecNumber evidence="3">2.4.-.-</ecNumber>
    </submittedName>
</protein>
<organism evidence="3 4">
    <name type="scientific">Metabacillus rhizosphaerae</name>
    <dbReference type="NCBI Taxonomy" id="3117747"/>
    <lineage>
        <taxon>Bacteria</taxon>
        <taxon>Bacillati</taxon>
        <taxon>Bacillota</taxon>
        <taxon>Bacilli</taxon>
        <taxon>Bacillales</taxon>
        <taxon>Bacillaceae</taxon>
        <taxon>Metabacillus</taxon>
    </lineage>
</organism>
<sequence length="353" mass="41254">MSKVSVVVPIYNAGKKLNKCIKSILNQTFKDFELILVNDGSIDNSLNICKKFQKKDKRIIVIDKQNEGSIATRRKGVEASNSEYVMFVDADDWIDSKTIEILYDDSIEGSVDITVCNMYKILGNGKIFKKKNNSRYFNKEKIYNEEEIKSELVTAYFWGHPFPPSLCAKMYKKELLLKSGKYLDRIRFLGEDLYYNMEILIKSNKVKVIDRALYYYRVGGFTSKYMPYLFEDMVNGYLIQKEVIDEYYQNTYQEQYDGISIMLLNTFKTCLYNLFNGELTEGGIKELIREYVSNDKVIECLTNKGSEKYFQKDYLNAIKDKNILYLFELGESMYKKKKLRRVLVSTASKLSII</sequence>
<dbReference type="Pfam" id="PF00535">
    <property type="entry name" value="Glycos_transf_2"/>
    <property type="match status" value="1"/>
</dbReference>
<comment type="similarity">
    <text evidence="1">Belongs to the glycosyltransferase 2 family.</text>
</comment>
<evidence type="ECO:0000313" key="3">
    <source>
        <dbReference type="EMBL" id="WXB90903.1"/>
    </source>
</evidence>
<dbReference type="PANTHER" id="PTHR22916:SF3">
    <property type="entry name" value="UDP-GLCNAC:BETAGAL BETA-1,3-N-ACETYLGLUCOSAMINYLTRANSFERASE-LIKE PROTEIN 1"/>
    <property type="match status" value="1"/>
</dbReference>
<keyword evidence="3" id="KW-0328">Glycosyltransferase</keyword>
<proteinExistence type="inferred from homology"/>
<evidence type="ECO:0000313" key="4">
    <source>
        <dbReference type="Proteomes" id="UP001368328"/>
    </source>
</evidence>
<gene>
    <name evidence="3" type="ORF">WCV66_12240</name>
</gene>
<dbReference type="RefSeq" id="WP_338789119.1">
    <property type="nucleotide sequence ID" value="NZ_CP147403.1"/>
</dbReference>
<dbReference type="EMBL" id="CP147403">
    <property type="protein sequence ID" value="WXB90903.1"/>
    <property type="molecule type" value="Genomic_DNA"/>
</dbReference>
<keyword evidence="3" id="KW-0808">Transferase</keyword>
<keyword evidence="4" id="KW-1185">Reference proteome</keyword>
<dbReference type="Proteomes" id="UP001368328">
    <property type="component" value="Chromosome"/>
</dbReference>
<evidence type="ECO:0000259" key="2">
    <source>
        <dbReference type="Pfam" id="PF00535"/>
    </source>
</evidence>
<dbReference type="Gene3D" id="3.90.550.10">
    <property type="entry name" value="Spore Coat Polysaccharide Biosynthesis Protein SpsA, Chain A"/>
    <property type="match status" value="1"/>
</dbReference>
<dbReference type="InterPro" id="IPR029044">
    <property type="entry name" value="Nucleotide-diphossugar_trans"/>
</dbReference>
<accession>A0ABZ2MZU2</accession>
<dbReference type="PANTHER" id="PTHR22916">
    <property type="entry name" value="GLYCOSYLTRANSFERASE"/>
    <property type="match status" value="1"/>
</dbReference>
<feature type="domain" description="Glycosyltransferase 2-like" evidence="2">
    <location>
        <begin position="5"/>
        <end position="147"/>
    </location>
</feature>
<dbReference type="EC" id="2.4.-.-" evidence="3"/>
<dbReference type="InterPro" id="IPR001173">
    <property type="entry name" value="Glyco_trans_2-like"/>
</dbReference>